<organism evidence="1 2">
    <name type="scientific">Candidatus Curtissbacteria bacterium RIFCSPHIGHO2_02_FULL_42_15</name>
    <dbReference type="NCBI Taxonomy" id="1797716"/>
    <lineage>
        <taxon>Bacteria</taxon>
        <taxon>Candidatus Curtissiibacteriota</taxon>
    </lineage>
</organism>
<dbReference type="CDD" id="cd16377">
    <property type="entry name" value="23S_rRNA_IVP_like"/>
    <property type="match status" value="1"/>
</dbReference>
<comment type="caution">
    <text evidence="1">The sequence shown here is derived from an EMBL/GenBank/DDBJ whole genome shotgun (WGS) entry which is preliminary data.</text>
</comment>
<dbReference type="Gene3D" id="1.20.1440.60">
    <property type="entry name" value="23S rRNA-intervening sequence"/>
    <property type="match status" value="1"/>
</dbReference>
<dbReference type="STRING" id="1797716.A3D07_00085"/>
<dbReference type="Pfam" id="PF05635">
    <property type="entry name" value="23S_rRNA_IVP"/>
    <property type="match status" value="1"/>
</dbReference>
<dbReference type="PANTHER" id="PTHR38471:SF2">
    <property type="entry name" value="FOUR HELIX BUNDLE PROTEIN"/>
    <property type="match status" value="1"/>
</dbReference>
<evidence type="ECO:0008006" key="3">
    <source>
        <dbReference type="Google" id="ProtNLM"/>
    </source>
</evidence>
<dbReference type="InterPro" id="IPR036583">
    <property type="entry name" value="23S_rRNA_IVS_sf"/>
</dbReference>
<reference evidence="1 2" key="1">
    <citation type="journal article" date="2016" name="Nat. Commun.">
        <title>Thousands of microbial genomes shed light on interconnected biogeochemical processes in an aquifer system.</title>
        <authorList>
            <person name="Anantharaman K."/>
            <person name="Brown C.T."/>
            <person name="Hug L.A."/>
            <person name="Sharon I."/>
            <person name="Castelle C.J."/>
            <person name="Probst A.J."/>
            <person name="Thomas B.C."/>
            <person name="Singh A."/>
            <person name="Wilkins M.J."/>
            <person name="Karaoz U."/>
            <person name="Brodie E.L."/>
            <person name="Williams K.H."/>
            <person name="Hubbard S.S."/>
            <person name="Banfield J.F."/>
        </authorList>
    </citation>
    <scope>NUCLEOTIDE SEQUENCE [LARGE SCALE GENOMIC DNA]</scope>
</reference>
<evidence type="ECO:0000313" key="2">
    <source>
        <dbReference type="Proteomes" id="UP000177124"/>
    </source>
</evidence>
<accession>A0A1F5GD53</accession>
<evidence type="ECO:0000313" key="1">
    <source>
        <dbReference type="EMBL" id="OGD89798.1"/>
    </source>
</evidence>
<dbReference type="SUPFAM" id="SSF158446">
    <property type="entry name" value="IVS-encoded protein-like"/>
    <property type="match status" value="1"/>
</dbReference>
<dbReference type="NCBIfam" id="TIGR02436">
    <property type="entry name" value="four helix bundle protein"/>
    <property type="match status" value="1"/>
</dbReference>
<dbReference type="Proteomes" id="UP000177124">
    <property type="component" value="Unassembled WGS sequence"/>
</dbReference>
<proteinExistence type="predicted"/>
<sequence length="119" mass="14124">MSDFRDLEIWREAHKLTIEIYKLTEKLPRSELFVLTSQIRRAALSVESNIAEGEGRYHKADRIKFFVDSRASGKEVQTQLLVIKDLYKQLSRESETLFDRYEVLARRITSLINYRRTNN</sequence>
<name>A0A1F5GD53_9BACT</name>
<dbReference type="EMBL" id="MFBF01000064">
    <property type="protein sequence ID" value="OGD89798.1"/>
    <property type="molecule type" value="Genomic_DNA"/>
</dbReference>
<dbReference type="PANTHER" id="PTHR38471">
    <property type="entry name" value="FOUR HELIX BUNDLE PROTEIN"/>
    <property type="match status" value="1"/>
</dbReference>
<protein>
    <recommendedName>
        <fullName evidence="3">Four helix bundle protein</fullName>
    </recommendedName>
</protein>
<dbReference type="AlphaFoldDB" id="A0A1F5GD53"/>
<gene>
    <name evidence="1" type="ORF">A3D07_00085</name>
</gene>
<dbReference type="InterPro" id="IPR012657">
    <property type="entry name" value="23S_rRNA-intervening_sequence"/>
</dbReference>